<comment type="caution">
    <text evidence="1">The sequence shown here is derived from an EMBL/GenBank/DDBJ whole genome shotgun (WGS) entry which is preliminary data.</text>
</comment>
<organism evidence="1 2">
    <name type="scientific">Rotaria sordida</name>
    <dbReference type="NCBI Taxonomy" id="392033"/>
    <lineage>
        <taxon>Eukaryota</taxon>
        <taxon>Metazoa</taxon>
        <taxon>Spiralia</taxon>
        <taxon>Gnathifera</taxon>
        <taxon>Rotifera</taxon>
        <taxon>Eurotatoria</taxon>
        <taxon>Bdelloidea</taxon>
        <taxon>Philodinida</taxon>
        <taxon>Philodinidae</taxon>
        <taxon>Rotaria</taxon>
    </lineage>
</organism>
<dbReference type="AlphaFoldDB" id="A0A820L843"/>
<evidence type="ECO:0000313" key="2">
    <source>
        <dbReference type="Proteomes" id="UP000663874"/>
    </source>
</evidence>
<protein>
    <submittedName>
        <fullName evidence="1">Uncharacterized protein</fullName>
    </submittedName>
</protein>
<sequence length="57" mass="6576">MQSQFTDDLLSVVNVSMGPTLIIHCQHLFRTVELLWNLLEYGPDEQICDQLNSRVTI</sequence>
<dbReference type="Proteomes" id="UP000663874">
    <property type="component" value="Unassembled WGS sequence"/>
</dbReference>
<name>A0A820L843_9BILA</name>
<feature type="non-terminal residue" evidence="1">
    <location>
        <position position="1"/>
    </location>
</feature>
<reference evidence="1" key="1">
    <citation type="submission" date="2021-02" db="EMBL/GenBank/DDBJ databases">
        <authorList>
            <person name="Nowell W R."/>
        </authorList>
    </citation>
    <scope>NUCLEOTIDE SEQUENCE</scope>
</reference>
<accession>A0A820L843</accession>
<dbReference type="EMBL" id="CAJOBE010049365">
    <property type="protein sequence ID" value="CAF4352042.1"/>
    <property type="molecule type" value="Genomic_DNA"/>
</dbReference>
<proteinExistence type="predicted"/>
<gene>
    <name evidence="1" type="ORF">FNK824_LOCUS42376</name>
</gene>
<evidence type="ECO:0000313" key="1">
    <source>
        <dbReference type="EMBL" id="CAF4352042.1"/>
    </source>
</evidence>